<dbReference type="AlphaFoldDB" id="A0AAW8TYS7"/>
<protein>
    <recommendedName>
        <fullName evidence="3">DUF3168 domain-containing protein</fullName>
    </recommendedName>
</protein>
<dbReference type="EMBL" id="JARQBJ010000001">
    <property type="protein sequence ID" value="MDT2809192.1"/>
    <property type="molecule type" value="Genomic_DNA"/>
</dbReference>
<sequence length="124" mass="14296">MTPAVDLKVTILPDLFPDAKIFAYRIPENYQKLETLPIIKVEGVNEINESYGSDQYGARSYRVQVMAFLDIEETDIEEFNDVLDRGLEAEGYTLAYADDRPHDQYDNVQVITRQYSVVKIKERG</sequence>
<evidence type="ECO:0008006" key="3">
    <source>
        <dbReference type="Google" id="ProtNLM"/>
    </source>
</evidence>
<reference evidence="1" key="1">
    <citation type="submission" date="2023-03" db="EMBL/GenBank/DDBJ databases">
        <authorList>
            <person name="Shen W."/>
            <person name="Cai J."/>
        </authorList>
    </citation>
    <scope>NUCLEOTIDE SEQUENCE</scope>
    <source>
        <strain evidence="1">B226-2</strain>
    </source>
</reference>
<evidence type="ECO:0000313" key="1">
    <source>
        <dbReference type="EMBL" id="MDT2809192.1"/>
    </source>
</evidence>
<dbReference type="RefSeq" id="WP_311834914.1">
    <property type="nucleotide sequence ID" value="NZ_JARQBJ010000001.1"/>
</dbReference>
<gene>
    <name evidence="1" type="ORF">P7H43_01630</name>
</gene>
<accession>A0AAW8TYS7</accession>
<dbReference type="Proteomes" id="UP001256711">
    <property type="component" value="Unassembled WGS sequence"/>
</dbReference>
<evidence type="ECO:0000313" key="2">
    <source>
        <dbReference type="Proteomes" id="UP001256711"/>
    </source>
</evidence>
<organism evidence="1 2">
    <name type="scientific">Enterococcus asini</name>
    <dbReference type="NCBI Taxonomy" id="57732"/>
    <lineage>
        <taxon>Bacteria</taxon>
        <taxon>Bacillati</taxon>
        <taxon>Bacillota</taxon>
        <taxon>Bacilli</taxon>
        <taxon>Lactobacillales</taxon>
        <taxon>Enterococcaceae</taxon>
        <taxon>Enterococcus</taxon>
    </lineage>
</organism>
<comment type="caution">
    <text evidence="1">The sequence shown here is derived from an EMBL/GenBank/DDBJ whole genome shotgun (WGS) entry which is preliminary data.</text>
</comment>
<name>A0AAW8TYS7_9ENTE</name>
<proteinExistence type="predicted"/>